<proteinExistence type="inferred from homology"/>
<dbReference type="GO" id="GO:0005840">
    <property type="term" value="C:ribosome"/>
    <property type="evidence" value="ECO:0007669"/>
    <property type="project" value="InterPro"/>
</dbReference>
<keyword evidence="9" id="KW-1185">Reference proteome</keyword>
<dbReference type="PANTHER" id="PTHR33692:SF1">
    <property type="entry name" value="RIBOSOME MATURATION FACTOR RIMM"/>
    <property type="match status" value="1"/>
</dbReference>
<dbReference type="SUPFAM" id="SSF50346">
    <property type="entry name" value="PRC-barrel domain"/>
    <property type="match status" value="1"/>
</dbReference>
<dbReference type="SUPFAM" id="SSF50447">
    <property type="entry name" value="Translation proteins"/>
    <property type="match status" value="1"/>
</dbReference>
<dbReference type="KEGG" id="msaa:QYS49_00120"/>
<protein>
    <recommendedName>
        <fullName evidence="5">Ribosome maturation factor RimM</fullName>
    </recommendedName>
</protein>
<dbReference type="EMBL" id="CP129971">
    <property type="protein sequence ID" value="WKK78670.2"/>
    <property type="molecule type" value="Genomic_DNA"/>
</dbReference>
<dbReference type="GO" id="GO:0006364">
    <property type="term" value="P:rRNA processing"/>
    <property type="evidence" value="ECO:0007669"/>
    <property type="project" value="UniProtKB-UniRule"/>
</dbReference>
<keyword evidence="2 5" id="KW-0690">Ribosome biogenesis</keyword>
<accession>A0AA49GDL3</accession>
<dbReference type="InterPro" id="IPR011033">
    <property type="entry name" value="PRC_barrel-like_sf"/>
</dbReference>
<dbReference type="GO" id="GO:0042274">
    <property type="term" value="P:ribosomal small subunit biogenesis"/>
    <property type="evidence" value="ECO:0007669"/>
    <property type="project" value="UniProtKB-UniRule"/>
</dbReference>
<keyword evidence="3 5" id="KW-0698">rRNA processing</keyword>
<evidence type="ECO:0000313" key="8">
    <source>
        <dbReference type="EMBL" id="WKK78670.2"/>
    </source>
</evidence>
<reference evidence="8 9" key="1">
    <citation type="submission" date="2023-08" db="EMBL/GenBank/DDBJ databases">
        <title>Comparative genomics and taxonomic characterization of three novel marine species of genus Marivirga.</title>
        <authorList>
            <person name="Muhammad N."/>
            <person name="Kim S.-G."/>
        </authorList>
    </citation>
    <scope>NUCLEOTIDE SEQUENCE [LARGE SCALE GENOMIC DNA]</scope>
    <source>
        <strain evidence="8 9">BDSF4-3</strain>
    </source>
</reference>
<dbReference type="PANTHER" id="PTHR33692">
    <property type="entry name" value="RIBOSOME MATURATION FACTOR RIMM"/>
    <property type="match status" value="1"/>
</dbReference>
<comment type="similarity">
    <text evidence="5">Belongs to the RimM family.</text>
</comment>
<dbReference type="InterPro" id="IPR036976">
    <property type="entry name" value="RimM_N_sf"/>
</dbReference>
<dbReference type="Gene3D" id="2.40.30.60">
    <property type="entry name" value="RimM"/>
    <property type="match status" value="1"/>
</dbReference>
<evidence type="ECO:0000256" key="5">
    <source>
        <dbReference type="HAMAP-Rule" id="MF_00014"/>
    </source>
</evidence>
<dbReference type="Pfam" id="PF01782">
    <property type="entry name" value="RimM"/>
    <property type="match status" value="1"/>
</dbReference>
<dbReference type="RefSeq" id="WP_308350889.1">
    <property type="nucleotide sequence ID" value="NZ_CP129971.1"/>
</dbReference>
<evidence type="ECO:0000259" key="7">
    <source>
        <dbReference type="Pfam" id="PF24986"/>
    </source>
</evidence>
<dbReference type="Proteomes" id="UP001230496">
    <property type="component" value="Chromosome"/>
</dbReference>
<keyword evidence="1 5" id="KW-0963">Cytoplasm</keyword>
<dbReference type="AlphaFoldDB" id="A0AA49GDL3"/>
<dbReference type="HAMAP" id="MF_00014">
    <property type="entry name" value="Ribosome_mat_RimM"/>
    <property type="match status" value="1"/>
</dbReference>
<dbReference type="InterPro" id="IPR009000">
    <property type="entry name" value="Transl_B-barrel_sf"/>
</dbReference>
<dbReference type="NCBIfam" id="TIGR02273">
    <property type="entry name" value="16S_RimM"/>
    <property type="match status" value="1"/>
</dbReference>
<dbReference type="InterPro" id="IPR011961">
    <property type="entry name" value="RimM"/>
</dbReference>
<sequence>MKLDQCFQLGMVLKPHGLKGGLYISLDTDYPEDYQEMESVFMLQNGKLVPFFIEHIQVKNKEALVKFEDVEDKDAALALRGCTLHLPLTDLPKLTGSEFYFHEISGFQVEDTEKGMLGVVKEVFEAGHQDLIGMEYKGKEVLIPINDDVILNVDRDKSLLTVSLPEGLLELYMEEEGEQDED</sequence>
<evidence type="ECO:0000256" key="3">
    <source>
        <dbReference type="ARBA" id="ARBA00022552"/>
    </source>
</evidence>
<evidence type="ECO:0000256" key="1">
    <source>
        <dbReference type="ARBA" id="ARBA00022490"/>
    </source>
</evidence>
<dbReference type="InterPro" id="IPR056792">
    <property type="entry name" value="PRC_RimM"/>
</dbReference>
<comment type="subunit">
    <text evidence="5">Binds ribosomal protein uS19.</text>
</comment>
<comment type="domain">
    <text evidence="5">The PRC barrel domain binds ribosomal protein uS19.</text>
</comment>
<dbReference type="GO" id="GO:0005737">
    <property type="term" value="C:cytoplasm"/>
    <property type="evidence" value="ECO:0007669"/>
    <property type="project" value="UniProtKB-SubCell"/>
</dbReference>
<dbReference type="Pfam" id="PF24986">
    <property type="entry name" value="PRC_RimM"/>
    <property type="match status" value="1"/>
</dbReference>
<evidence type="ECO:0000256" key="2">
    <source>
        <dbReference type="ARBA" id="ARBA00022517"/>
    </source>
</evidence>
<comment type="subcellular location">
    <subcellularLocation>
        <location evidence="5">Cytoplasm</location>
    </subcellularLocation>
</comment>
<dbReference type="GO" id="GO:0043022">
    <property type="term" value="F:ribosome binding"/>
    <property type="evidence" value="ECO:0007669"/>
    <property type="project" value="InterPro"/>
</dbReference>
<evidence type="ECO:0000259" key="6">
    <source>
        <dbReference type="Pfam" id="PF01782"/>
    </source>
</evidence>
<gene>
    <name evidence="5 8" type="primary">rimM</name>
    <name evidence="8" type="ORF">QYS49_00120</name>
</gene>
<comment type="function">
    <text evidence="5">An accessory protein needed during the final step in the assembly of 30S ribosomal subunit, possibly for assembly of the head region. Essential for efficient processing of 16S rRNA. May be needed both before and after RbfA during the maturation of 16S rRNA. It has affinity for free ribosomal 30S subunits but not for 70S ribosomes.</text>
</comment>
<name>A0AA49GDL3_9BACT</name>
<evidence type="ECO:0000256" key="4">
    <source>
        <dbReference type="ARBA" id="ARBA00023186"/>
    </source>
</evidence>
<feature type="domain" description="Ribosome maturation factor RimM PRC barrel" evidence="7">
    <location>
        <begin position="102"/>
        <end position="168"/>
    </location>
</feature>
<dbReference type="InterPro" id="IPR002676">
    <property type="entry name" value="RimM_N"/>
</dbReference>
<dbReference type="Gene3D" id="2.30.30.240">
    <property type="entry name" value="PRC-barrel domain"/>
    <property type="match status" value="1"/>
</dbReference>
<keyword evidence="4 5" id="KW-0143">Chaperone</keyword>
<evidence type="ECO:0000313" key="9">
    <source>
        <dbReference type="Proteomes" id="UP001230496"/>
    </source>
</evidence>
<feature type="domain" description="RimM N-terminal" evidence="6">
    <location>
        <begin position="9"/>
        <end position="87"/>
    </location>
</feature>
<organism evidence="8 9">
    <name type="scientific">Marivirga salinarum</name>
    <dbReference type="NCBI Taxonomy" id="3059078"/>
    <lineage>
        <taxon>Bacteria</taxon>
        <taxon>Pseudomonadati</taxon>
        <taxon>Bacteroidota</taxon>
        <taxon>Cytophagia</taxon>
        <taxon>Cytophagales</taxon>
        <taxon>Marivirgaceae</taxon>
        <taxon>Marivirga</taxon>
    </lineage>
</organism>